<feature type="region of interest" description="Disordered" evidence="1">
    <location>
        <begin position="106"/>
        <end position="133"/>
    </location>
</feature>
<evidence type="ECO:0000313" key="2">
    <source>
        <dbReference type="EMBL" id="GAA50651.1"/>
    </source>
</evidence>
<accession>G7YCG7</accession>
<dbReference type="AlphaFoldDB" id="G7YCG7"/>
<proteinExistence type="predicted"/>
<keyword evidence="3" id="KW-1185">Reference proteome</keyword>
<reference evidence="2" key="1">
    <citation type="journal article" date="2011" name="Genome Biol.">
        <title>The draft genome of the carcinogenic human liver fluke Clonorchis sinensis.</title>
        <authorList>
            <person name="Wang X."/>
            <person name="Chen W."/>
            <person name="Huang Y."/>
            <person name="Sun J."/>
            <person name="Men J."/>
            <person name="Liu H."/>
            <person name="Luo F."/>
            <person name="Guo L."/>
            <person name="Lv X."/>
            <person name="Deng C."/>
            <person name="Zhou C."/>
            <person name="Fan Y."/>
            <person name="Li X."/>
            <person name="Huang L."/>
            <person name="Hu Y."/>
            <person name="Liang C."/>
            <person name="Hu X."/>
            <person name="Xu J."/>
            <person name="Yu X."/>
        </authorList>
    </citation>
    <scope>NUCLEOTIDE SEQUENCE [LARGE SCALE GENOMIC DNA]</scope>
    <source>
        <strain evidence="2">Henan</strain>
    </source>
</reference>
<sequence>MEFHDAQPNTRFLIASLRIPRHRTLQTMKTVDENLKTFQFRCHTSPYKALLLGLDNLSDVLAPNNTTGAIVLVLFVERMAVGLLDALNCSLMESPRMVMKRLQASYQARRTDQQPPDQQPMNSPDRHEETGPYRATFDGKMGQIYMKISLKNIWCAQQTYVFKTQRKLHARTGYYQTIGCNRLSPDFETFTSTERYSRSSYLSKNLETFMLHC</sequence>
<dbReference type="Proteomes" id="UP000008909">
    <property type="component" value="Unassembled WGS sequence"/>
</dbReference>
<protein>
    <submittedName>
        <fullName evidence="2">Uncharacterized protein</fullName>
    </submittedName>
</protein>
<name>G7YCG7_CLOSI</name>
<evidence type="ECO:0000256" key="1">
    <source>
        <dbReference type="SAM" id="MobiDB-lite"/>
    </source>
</evidence>
<dbReference type="EMBL" id="DF143066">
    <property type="protein sequence ID" value="GAA50651.1"/>
    <property type="molecule type" value="Genomic_DNA"/>
</dbReference>
<reference key="2">
    <citation type="submission" date="2011-10" db="EMBL/GenBank/DDBJ databases">
        <title>The genome and transcriptome sequence of Clonorchis sinensis provide insights into the carcinogenic liver fluke.</title>
        <authorList>
            <person name="Wang X."/>
            <person name="Huang Y."/>
            <person name="Chen W."/>
            <person name="Liu H."/>
            <person name="Guo L."/>
            <person name="Chen Y."/>
            <person name="Luo F."/>
            <person name="Zhou W."/>
            <person name="Sun J."/>
            <person name="Mao Q."/>
            <person name="Liang P."/>
            <person name="Zhou C."/>
            <person name="Tian Y."/>
            <person name="Men J."/>
            <person name="Lv X."/>
            <person name="Huang L."/>
            <person name="Zhou J."/>
            <person name="Hu Y."/>
            <person name="Li R."/>
            <person name="Zhang F."/>
            <person name="Lei H."/>
            <person name="Li X."/>
            <person name="Hu X."/>
            <person name="Liang C."/>
            <person name="Xu J."/>
            <person name="Wu Z."/>
            <person name="Yu X."/>
        </authorList>
    </citation>
    <scope>NUCLEOTIDE SEQUENCE</scope>
    <source>
        <strain>Henan</strain>
    </source>
</reference>
<gene>
    <name evidence="2" type="ORF">CLF_104865</name>
</gene>
<organism evidence="2 3">
    <name type="scientific">Clonorchis sinensis</name>
    <name type="common">Chinese liver fluke</name>
    <dbReference type="NCBI Taxonomy" id="79923"/>
    <lineage>
        <taxon>Eukaryota</taxon>
        <taxon>Metazoa</taxon>
        <taxon>Spiralia</taxon>
        <taxon>Lophotrochozoa</taxon>
        <taxon>Platyhelminthes</taxon>
        <taxon>Trematoda</taxon>
        <taxon>Digenea</taxon>
        <taxon>Opisthorchiida</taxon>
        <taxon>Opisthorchiata</taxon>
        <taxon>Opisthorchiidae</taxon>
        <taxon>Clonorchis</taxon>
    </lineage>
</organism>
<evidence type="ECO:0000313" key="3">
    <source>
        <dbReference type="Proteomes" id="UP000008909"/>
    </source>
</evidence>